<dbReference type="InterPro" id="IPR005744">
    <property type="entry name" value="Hy-lIII"/>
</dbReference>
<evidence type="ECO:0000256" key="7">
    <source>
        <dbReference type="PIRSR" id="PIRSR604254-1"/>
    </source>
</evidence>
<gene>
    <name evidence="9" type="ORF">WH52_12750</name>
</gene>
<evidence type="ECO:0000256" key="5">
    <source>
        <dbReference type="ARBA" id="ARBA00022989"/>
    </source>
</evidence>
<dbReference type="RefSeq" id="WP_086031350.1">
    <property type="nucleotide sequence ID" value="NZ_LAPZ01000014.1"/>
</dbReference>
<feature type="transmembrane region" description="Helical" evidence="8">
    <location>
        <begin position="82"/>
        <end position="104"/>
    </location>
</feature>
<comment type="similarity">
    <text evidence="2">Belongs to the UPF0073 (Hly-III) family.</text>
</comment>
<dbReference type="GO" id="GO:0046872">
    <property type="term" value="F:metal ion binding"/>
    <property type="evidence" value="ECO:0007669"/>
    <property type="project" value="UniProtKB-KW"/>
</dbReference>
<keyword evidence="7" id="KW-0862">Zinc</keyword>
<dbReference type="PANTHER" id="PTHR20855:SF3">
    <property type="entry name" value="LD03007P"/>
    <property type="match status" value="1"/>
</dbReference>
<evidence type="ECO:0000256" key="8">
    <source>
        <dbReference type="SAM" id="Phobius"/>
    </source>
</evidence>
<dbReference type="Pfam" id="PF03006">
    <property type="entry name" value="HlyIII"/>
    <property type="match status" value="1"/>
</dbReference>
<accession>A0A1Y2PAD8</accession>
<dbReference type="Proteomes" id="UP000194221">
    <property type="component" value="Unassembled WGS sequence"/>
</dbReference>
<protein>
    <submittedName>
        <fullName evidence="9">Hemolysin D</fullName>
    </submittedName>
</protein>
<dbReference type="GO" id="GO:0005886">
    <property type="term" value="C:plasma membrane"/>
    <property type="evidence" value="ECO:0007669"/>
    <property type="project" value="UniProtKB-SubCell"/>
</dbReference>
<dbReference type="InterPro" id="IPR004254">
    <property type="entry name" value="AdipoR/HlyIII-related"/>
</dbReference>
<dbReference type="OrthoDB" id="9813689at2"/>
<dbReference type="STRING" id="1635173.WH52_12750"/>
<feature type="transmembrane region" description="Helical" evidence="8">
    <location>
        <begin position="110"/>
        <end position="130"/>
    </location>
</feature>
<feature type="binding site" evidence="7">
    <location>
        <position position="191"/>
    </location>
    <ligand>
        <name>Zn(2+)</name>
        <dbReference type="ChEBI" id="CHEBI:29105"/>
    </ligand>
</feature>
<feature type="transmembrane region" description="Helical" evidence="8">
    <location>
        <begin position="51"/>
        <end position="70"/>
    </location>
</feature>
<feature type="transmembrane region" description="Helical" evidence="8">
    <location>
        <begin position="142"/>
        <end position="160"/>
    </location>
</feature>
<keyword evidence="10" id="KW-1185">Reference proteome</keyword>
<evidence type="ECO:0000256" key="6">
    <source>
        <dbReference type="ARBA" id="ARBA00023136"/>
    </source>
</evidence>
<feature type="binding site" evidence="7">
    <location>
        <position position="195"/>
    </location>
    <ligand>
        <name>Zn(2+)</name>
        <dbReference type="ChEBI" id="CHEBI:29105"/>
    </ligand>
</feature>
<dbReference type="FunCoup" id="A0A1Y2PAD8">
    <property type="interactions" value="33"/>
</dbReference>
<dbReference type="NCBIfam" id="TIGR01065">
    <property type="entry name" value="hlyIII"/>
    <property type="match status" value="1"/>
</dbReference>
<dbReference type="AlphaFoldDB" id="A0A1Y2PAD8"/>
<comment type="caution">
    <text evidence="9">The sequence shown here is derived from an EMBL/GenBank/DDBJ whole genome shotgun (WGS) entry which is preliminary data.</text>
</comment>
<comment type="subcellular location">
    <subcellularLocation>
        <location evidence="1">Cell membrane</location>
        <topology evidence="1">Multi-pass membrane protein</topology>
    </subcellularLocation>
</comment>
<dbReference type="EMBL" id="LAPZ01000014">
    <property type="protein sequence ID" value="OSY87130.1"/>
    <property type="molecule type" value="Genomic_DNA"/>
</dbReference>
<dbReference type="InParanoid" id="A0A1Y2PAD8"/>
<evidence type="ECO:0000256" key="3">
    <source>
        <dbReference type="ARBA" id="ARBA00022475"/>
    </source>
</evidence>
<keyword evidence="4 8" id="KW-0812">Transmembrane</keyword>
<proteinExistence type="inferred from homology"/>
<keyword evidence="7" id="KW-0479">Metal-binding</keyword>
<evidence type="ECO:0000256" key="4">
    <source>
        <dbReference type="ARBA" id="ARBA00022692"/>
    </source>
</evidence>
<reference evidence="9 10" key="1">
    <citation type="submission" date="2015-03" db="EMBL/GenBank/DDBJ databases">
        <title>Genome sequence of Tenacibaculum sp. S2-2, isolated from intestinal microbiota of sea cucumber, Apostichopus japonicas.</title>
        <authorList>
            <person name="Shao Z."/>
            <person name="Wang L."/>
            <person name="Li X."/>
        </authorList>
    </citation>
    <scope>NUCLEOTIDE SEQUENCE [LARGE SCALE GENOMIC DNA]</scope>
    <source>
        <strain evidence="9 10">S2-2</strain>
    </source>
</reference>
<keyword evidence="3" id="KW-1003">Cell membrane</keyword>
<dbReference type="PANTHER" id="PTHR20855">
    <property type="entry name" value="ADIPOR/PROGESTIN RECEPTOR-RELATED"/>
    <property type="match status" value="1"/>
</dbReference>
<evidence type="ECO:0000313" key="10">
    <source>
        <dbReference type="Proteomes" id="UP000194221"/>
    </source>
</evidence>
<feature type="transmembrane region" description="Helical" evidence="8">
    <location>
        <begin position="16"/>
        <end position="36"/>
    </location>
</feature>
<sequence length="213" mass="24382">MSESLNHRYSEKEERLNVLTHGFGLLMSIIGLYFLITKSFEYTGFWKQASFVIYGVSMIVLYAASTFYHAAKDPVLRRKLNIFDHAAIYVLIAGSYSPFCLVVLDSELGWYMFVFVWLFALVGVVLKLFFTGKFDRISTAMYLLMGWQVVFFIKPLIASLPIEGLYYLIAGGIFYTVGAIFYSIGKIAYNHAIFHVFVLLGSISHFISIYYYA</sequence>
<evidence type="ECO:0000256" key="2">
    <source>
        <dbReference type="ARBA" id="ARBA00008488"/>
    </source>
</evidence>
<feature type="transmembrane region" description="Helical" evidence="8">
    <location>
        <begin position="192"/>
        <end position="212"/>
    </location>
</feature>
<dbReference type="GO" id="GO:0140911">
    <property type="term" value="F:pore-forming activity"/>
    <property type="evidence" value="ECO:0007669"/>
    <property type="project" value="InterPro"/>
</dbReference>
<keyword evidence="6 8" id="KW-0472">Membrane</keyword>
<feature type="transmembrane region" description="Helical" evidence="8">
    <location>
        <begin position="166"/>
        <end position="185"/>
    </location>
</feature>
<evidence type="ECO:0000313" key="9">
    <source>
        <dbReference type="EMBL" id="OSY87130.1"/>
    </source>
</evidence>
<name>A0A1Y2PAD8_9FLAO</name>
<organism evidence="9 10">
    <name type="scientific">Tenacibaculum holothuriorum</name>
    <dbReference type="NCBI Taxonomy" id="1635173"/>
    <lineage>
        <taxon>Bacteria</taxon>
        <taxon>Pseudomonadati</taxon>
        <taxon>Bacteroidota</taxon>
        <taxon>Flavobacteriia</taxon>
        <taxon>Flavobacteriales</taxon>
        <taxon>Flavobacteriaceae</taxon>
        <taxon>Tenacibaculum</taxon>
    </lineage>
</organism>
<keyword evidence="5 8" id="KW-1133">Transmembrane helix</keyword>
<evidence type="ECO:0000256" key="1">
    <source>
        <dbReference type="ARBA" id="ARBA00004651"/>
    </source>
</evidence>
<feature type="binding site" evidence="7">
    <location>
        <position position="69"/>
    </location>
    <ligand>
        <name>Zn(2+)</name>
        <dbReference type="ChEBI" id="CHEBI:29105"/>
    </ligand>
</feature>